<dbReference type="Proteomes" id="UP000226396">
    <property type="component" value="Segment"/>
</dbReference>
<dbReference type="InterPro" id="IPR002502">
    <property type="entry name" value="Amidase_domain"/>
</dbReference>
<dbReference type="EMBL" id="MF403007">
    <property type="protein sequence ID" value="ASV44592.1"/>
    <property type="molecule type" value="Genomic_DNA"/>
</dbReference>
<evidence type="ECO:0000256" key="5">
    <source>
        <dbReference type="ARBA" id="ARBA00022529"/>
    </source>
</evidence>
<dbReference type="GO" id="GO:0009254">
    <property type="term" value="P:peptidoglycan turnover"/>
    <property type="evidence" value="ECO:0007669"/>
    <property type="project" value="TreeGrafter"/>
</dbReference>
<dbReference type="GO" id="GO:0071555">
    <property type="term" value="P:cell wall organization"/>
    <property type="evidence" value="ECO:0007669"/>
    <property type="project" value="UniProtKB-KW"/>
</dbReference>
<evidence type="ECO:0000313" key="15">
    <source>
        <dbReference type="Proteomes" id="UP000226396"/>
    </source>
</evidence>
<organism evidence="14 15">
    <name type="scientific">Agrobacterium phage Atu_ph04</name>
    <dbReference type="NCBI Taxonomy" id="2024263"/>
    <lineage>
        <taxon>Viruses</taxon>
        <taxon>Duplodnaviria</taxon>
        <taxon>Heunggongvirae</taxon>
        <taxon>Uroviricota</taxon>
        <taxon>Caudoviricetes</taxon>
        <taxon>Pootjesviridae</taxon>
        <taxon>Rollinsvirus</taxon>
        <taxon>Rollinsvirus ph04</taxon>
    </lineage>
</organism>
<keyword evidence="9" id="KW-0378">Hydrolase</keyword>
<keyword evidence="8" id="KW-0479">Metal-binding</keyword>
<dbReference type="GO" id="GO:0042742">
    <property type="term" value="P:defense response to bacterium"/>
    <property type="evidence" value="ECO:0007669"/>
    <property type="project" value="UniProtKB-KW"/>
</dbReference>
<evidence type="ECO:0000256" key="8">
    <source>
        <dbReference type="ARBA" id="ARBA00022723"/>
    </source>
</evidence>
<dbReference type="KEGG" id="vg:77938958"/>
<evidence type="ECO:0000256" key="2">
    <source>
        <dbReference type="ARBA" id="ARBA00001947"/>
    </source>
</evidence>
<keyword evidence="10" id="KW-0862">Zinc</keyword>
<dbReference type="InterPro" id="IPR051206">
    <property type="entry name" value="NAMLAA_amidase_2"/>
</dbReference>
<keyword evidence="11" id="KW-0961">Cell wall biogenesis/degradation</keyword>
<dbReference type="GeneID" id="77938958"/>
<protein>
    <recommendedName>
        <fullName evidence="12">N-acetylmuramoyl-L-alanine amidase</fullName>
        <ecNumber evidence="4">3.5.1.28</ecNumber>
    </recommendedName>
    <alternativeName>
        <fullName evidence="12">N-acetylmuramoyl-L-alanine amidase</fullName>
    </alternativeName>
</protein>
<dbReference type="GO" id="GO:0046872">
    <property type="term" value="F:metal ion binding"/>
    <property type="evidence" value="ECO:0007669"/>
    <property type="project" value="UniProtKB-KW"/>
</dbReference>
<dbReference type="InterPro" id="IPR036505">
    <property type="entry name" value="Amidase/PGRP_sf"/>
</dbReference>
<comment type="similarity">
    <text evidence="3">Belongs to the N-acetylmuramoyl-L-alanine amidase 2 family.</text>
</comment>
<evidence type="ECO:0000259" key="13">
    <source>
        <dbReference type="SMART" id="SM00644"/>
    </source>
</evidence>
<dbReference type="SUPFAM" id="SSF55846">
    <property type="entry name" value="N-acetylmuramoyl-L-alanine amidase-like"/>
    <property type="match status" value="1"/>
</dbReference>
<sequence length="313" mass="34640">MTIKLKNGKLVSDVTNQVNQFKTTKKSSGVNQKRYVVVHYTAGENFDSDVRQLSSSPAKVSCHVVIGRNGQVAQIGSFDDIQWHAGVSQWDGINGLNSYSIGIELTNPGWLVCLDKHLPINERTKDGVRYQSASGRIYTQGLVFAKNPNVGSEIYGWVPYTTEQLTALREVIVALKQGFNSIREVVGHEQIAPKRKVDPGIGIIFPKKFLDQLNETTTDNTDDFYRGTDGKLYEYGFLDKTDRNLVAGKSGTVTTKGSALRIRDRPNAVAMVIGSYENGERVHIVDSEDGFYKTDKGYIASGYVKLDTPGFES</sequence>
<keyword evidence="5" id="KW-0929">Antimicrobial</keyword>
<evidence type="ECO:0000256" key="11">
    <source>
        <dbReference type="ARBA" id="ARBA00023316"/>
    </source>
</evidence>
<dbReference type="Gene3D" id="2.30.30.40">
    <property type="entry name" value="SH3 Domains"/>
    <property type="match status" value="1"/>
</dbReference>
<evidence type="ECO:0000256" key="6">
    <source>
        <dbReference type="ARBA" id="ARBA00022638"/>
    </source>
</evidence>
<evidence type="ECO:0000256" key="10">
    <source>
        <dbReference type="ARBA" id="ARBA00022833"/>
    </source>
</evidence>
<dbReference type="Pfam" id="PF01510">
    <property type="entry name" value="Amidase_2"/>
    <property type="match status" value="1"/>
</dbReference>
<comment type="cofactor">
    <cofactor evidence="2">
        <name>Zn(2+)</name>
        <dbReference type="ChEBI" id="CHEBI:29105"/>
    </cofactor>
</comment>
<evidence type="ECO:0000256" key="4">
    <source>
        <dbReference type="ARBA" id="ARBA00011901"/>
    </source>
</evidence>
<dbReference type="InterPro" id="IPR003646">
    <property type="entry name" value="SH3-like_bac-type"/>
</dbReference>
<dbReference type="SMART" id="SM00644">
    <property type="entry name" value="Ami_2"/>
    <property type="match status" value="1"/>
</dbReference>
<dbReference type="CDD" id="cd06583">
    <property type="entry name" value="PGRP"/>
    <property type="match status" value="1"/>
</dbReference>
<evidence type="ECO:0000256" key="7">
    <source>
        <dbReference type="ARBA" id="ARBA00022670"/>
    </source>
</evidence>
<dbReference type="PANTHER" id="PTHR30417:SF1">
    <property type="entry name" value="N-ACETYLMURAMOYL-L-ALANINE AMIDASE AMID"/>
    <property type="match status" value="1"/>
</dbReference>
<proteinExistence type="inferred from homology"/>
<dbReference type="EC" id="3.5.1.28" evidence="4"/>
<dbReference type="RefSeq" id="YP_010662941.1">
    <property type="nucleotide sequence ID" value="NC_070890.1"/>
</dbReference>
<dbReference type="Gene3D" id="3.40.80.10">
    <property type="entry name" value="Peptidoglycan recognition protein-like"/>
    <property type="match status" value="1"/>
</dbReference>
<keyword evidence="15" id="KW-1185">Reference proteome</keyword>
<evidence type="ECO:0000256" key="9">
    <source>
        <dbReference type="ARBA" id="ARBA00022801"/>
    </source>
</evidence>
<comment type="catalytic activity">
    <reaction evidence="1">
        <text>Hydrolyzes the link between N-acetylmuramoyl residues and L-amino acid residues in certain cell-wall glycopeptides.</text>
        <dbReference type="EC" id="3.5.1.28"/>
    </reaction>
</comment>
<evidence type="ECO:0000256" key="3">
    <source>
        <dbReference type="ARBA" id="ARBA00007553"/>
    </source>
</evidence>
<dbReference type="GO" id="GO:0006508">
    <property type="term" value="P:proteolysis"/>
    <property type="evidence" value="ECO:0007669"/>
    <property type="project" value="UniProtKB-KW"/>
</dbReference>
<keyword evidence="6" id="KW-0081">Bacteriolytic enzyme</keyword>
<reference evidence="14 15" key="1">
    <citation type="submission" date="2017-06" db="EMBL/GenBank/DDBJ databases">
        <authorList>
            <person name="Kim H.J."/>
            <person name="Triplett B.A."/>
        </authorList>
    </citation>
    <scope>NUCLEOTIDE SEQUENCE [LARGE SCALE GENOMIC DNA]</scope>
</reference>
<name>A0A223VZK2_9CAUD</name>
<dbReference type="Pfam" id="PF08239">
    <property type="entry name" value="SH3_3"/>
    <property type="match status" value="1"/>
</dbReference>
<dbReference type="GO" id="GO:0008745">
    <property type="term" value="F:N-acetylmuramoyl-L-alanine amidase activity"/>
    <property type="evidence" value="ECO:0007669"/>
    <property type="project" value="UniProtKB-EC"/>
</dbReference>
<dbReference type="PANTHER" id="PTHR30417">
    <property type="entry name" value="N-ACETYLMURAMOYL-L-ALANINE AMIDASE AMID"/>
    <property type="match status" value="1"/>
</dbReference>
<feature type="domain" description="N-acetylmuramoyl-L-alanine amidase" evidence="13">
    <location>
        <begin position="23"/>
        <end position="200"/>
    </location>
</feature>
<dbReference type="GO" id="GO:0009253">
    <property type="term" value="P:peptidoglycan catabolic process"/>
    <property type="evidence" value="ECO:0007669"/>
    <property type="project" value="InterPro"/>
</dbReference>
<dbReference type="GO" id="GO:0001897">
    <property type="term" value="P:symbiont-mediated cytolysis of host cell"/>
    <property type="evidence" value="ECO:0007669"/>
    <property type="project" value="UniProtKB-ARBA"/>
</dbReference>
<evidence type="ECO:0000313" key="14">
    <source>
        <dbReference type="EMBL" id="ASV44592.1"/>
    </source>
</evidence>
<evidence type="ECO:0000256" key="12">
    <source>
        <dbReference type="ARBA" id="ARBA00042615"/>
    </source>
</evidence>
<evidence type="ECO:0000256" key="1">
    <source>
        <dbReference type="ARBA" id="ARBA00001561"/>
    </source>
</evidence>
<keyword evidence="7" id="KW-0645">Protease</keyword>
<dbReference type="GO" id="GO:0008233">
    <property type="term" value="F:peptidase activity"/>
    <property type="evidence" value="ECO:0007669"/>
    <property type="project" value="UniProtKB-KW"/>
</dbReference>
<accession>A0A223VZK2</accession>